<accession>A0A2H4PY97</accession>
<dbReference type="EMBL" id="FNYR01000023">
    <property type="protein sequence ID" value="SEJ12376.1"/>
    <property type="molecule type" value="Genomic_DNA"/>
</dbReference>
<dbReference type="Proteomes" id="UP000198888">
    <property type="component" value="Unassembled WGS sequence"/>
</dbReference>
<evidence type="ECO:0000256" key="6">
    <source>
        <dbReference type="ARBA" id="ARBA00023125"/>
    </source>
</evidence>
<dbReference type="GeneID" id="35001079"/>
<evidence type="ECO:0000256" key="5">
    <source>
        <dbReference type="ARBA" id="ARBA00023124"/>
    </source>
</evidence>
<accession>A0A1H6W9I3</accession>
<keyword evidence="7" id="KW-0456">Lyase</keyword>
<evidence type="ECO:0000256" key="8">
    <source>
        <dbReference type="SAM" id="MobiDB-lite"/>
    </source>
</evidence>
<evidence type="ECO:0000313" key="9">
    <source>
        <dbReference type="EMBL" id="SEJ12376.1"/>
    </source>
</evidence>
<gene>
    <name evidence="9" type="ORF">SAMN05444271_12311</name>
</gene>
<evidence type="ECO:0000256" key="7">
    <source>
        <dbReference type="ARBA" id="ARBA00023239"/>
    </source>
</evidence>
<keyword evidence="2" id="KW-0645">Protease</keyword>
<dbReference type="InterPro" id="IPR003738">
    <property type="entry name" value="SRAP"/>
</dbReference>
<dbReference type="PANTHER" id="PTHR13604:SF0">
    <property type="entry name" value="ABASIC SITE PROCESSING PROTEIN HMCES"/>
    <property type="match status" value="1"/>
</dbReference>
<dbReference type="OrthoDB" id="109020at2157"/>
<keyword evidence="4" id="KW-0378">Hydrolase</keyword>
<keyword evidence="6" id="KW-0238">DNA-binding</keyword>
<name>A0A1H6W9I3_9EURY</name>
<evidence type="ECO:0000256" key="2">
    <source>
        <dbReference type="ARBA" id="ARBA00022670"/>
    </source>
</evidence>
<evidence type="ECO:0000256" key="3">
    <source>
        <dbReference type="ARBA" id="ARBA00022763"/>
    </source>
</evidence>
<feature type="region of interest" description="Disordered" evidence="8">
    <location>
        <begin position="206"/>
        <end position="231"/>
    </location>
</feature>
<comment type="similarity">
    <text evidence="1">Belongs to the SOS response-associated peptidase family.</text>
</comment>
<evidence type="ECO:0000256" key="1">
    <source>
        <dbReference type="ARBA" id="ARBA00008136"/>
    </source>
</evidence>
<keyword evidence="5" id="KW-0190">Covalent protein-DNA linkage</keyword>
<sequence length="231" mass="26210">MCGRYTLATAPDRLSERFDADPDRPLSRRYNCAPGQELPVITGEEPNRMQFFKWGLTPEWADEEQGLINARSETVQQKRSFADAYESRRCLVPVDGFYEWVDRDGGKQPYRVAFEDDRPFAVAGLWEHWQEPTRQTGLAEFGSSGDSGESSTLETFTIITTEPNDLVANLHHRMAVILPPDRESDWLHGSSESLVDLLEPYPDDELTSYPVSQRVNNPAIDEPSLVDRVST</sequence>
<dbReference type="GO" id="GO:0006508">
    <property type="term" value="P:proteolysis"/>
    <property type="evidence" value="ECO:0007669"/>
    <property type="project" value="UniProtKB-KW"/>
</dbReference>
<organism evidence="9 10">
    <name type="scientific">Halohasta litchfieldiae</name>
    <dbReference type="NCBI Taxonomy" id="1073996"/>
    <lineage>
        <taxon>Archaea</taxon>
        <taxon>Methanobacteriati</taxon>
        <taxon>Methanobacteriota</taxon>
        <taxon>Stenosarchaea group</taxon>
        <taxon>Halobacteria</taxon>
        <taxon>Halobacteriales</taxon>
        <taxon>Haloferacaceae</taxon>
        <taxon>Halohasta</taxon>
    </lineage>
</organism>
<evidence type="ECO:0000256" key="4">
    <source>
        <dbReference type="ARBA" id="ARBA00022801"/>
    </source>
</evidence>
<dbReference type="GO" id="GO:0008233">
    <property type="term" value="F:peptidase activity"/>
    <property type="evidence" value="ECO:0007669"/>
    <property type="project" value="UniProtKB-KW"/>
</dbReference>
<dbReference type="Pfam" id="PF02586">
    <property type="entry name" value="SRAP"/>
    <property type="match status" value="1"/>
</dbReference>
<dbReference type="AlphaFoldDB" id="A0A1H6W9I3"/>
<dbReference type="GO" id="GO:0106300">
    <property type="term" value="P:protein-DNA covalent cross-linking repair"/>
    <property type="evidence" value="ECO:0007669"/>
    <property type="project" value="InterPro"/>
</dbReference>
<reference evidence="9 10" key="1">
    <citation type="submission" date="2016-10" db="EMBL/GenBank/DDBJ databases">
        <authorList>
            <person name="de Groot N.N."/>
        </authorList>
    </citation>
    <scope>NUCLEOTIDE SEQUENCE [LARGE SCALE GENOMIC DNA]</scope>
    <source>
        <strain evidence="9 10">DSM 22187</strain>
    </source>
</reference>
<protein>
    <submittedName>
        <fullName evidence="9">Putative SOS response-associated peptidase YedK</fullName>
    </submittedName>
</protein>
<dbReference type="SUPFAM" id="SSF143081">
    <property type="entry name" value="BB1717-like"/>
    <property type="match status" value="1"/>
</dbReference>
<dbReference type="PANTHER" id="PTHR13604">
    <property type="entry name" value="DC12-RELATED"/>
    <property type="match status" value="1"/>
</dbReference>
<dbReference type="RefSeq" id="WP_089673238.1">
    <property type="nucleotide sequence ID" value="NZ_CP024845.1"/>
</dbReference>
<dbReference type="KEGG" id="hae:halTADL_0254"/>
<keyword evidence="3" id="KW-0227">DNA damage</keyword>
<keyword evidence="10" id="KW-1185">Reference proteome</keyword>
<dbReference type="GO" id="GO:0003697">
    <property type="term" value="F:single-stranded DNA binding"/>
    <property type="evidence" value="ECO:0007669"/>
    <property type="project" value="InterPro"/>
</dbReference>
<dbReference type="InterPro" id="IPR036590">
    <property type="entry name" value="SRAP-like"/>
</dbReference>
<dbReference type="STRING" id="1073996.SAMN05444271_12311"/>
<dbReference type="Gene3D" id="3.90.1680.10">
    <property type="entry name" value="SOS response associated peptidase-like"/>
    <property type="match status" value="1"/>
</dbReference>
<evidence type="ECO:0000313" key="10">
    <source>
        <dbReference type="Proteomes" id="UP000198888"/>
    </source>
</evidence>
<dbReference type="GO" id="GO:0016829">
    <property type="term" value="F:lyase activity"/>
    <property type="evidence" value="ECO:0007669"/>
    <property type="project" value="UniProtKB-KW"/>
</dbReference>
<proteinExistence type="inferred from homology"/>